<dbReference type="InterPro" id="IPR036291">
    <property type="entry name" value="NAD(P)-bd_dom_sf"/>
</dbReference>
<dbReference type="FunFam" id="3.40.50.720:FF:000084">
    <property type="entry name" value="Short-chain dehydrogenase reductase"/>
    <property type="match status" value="1"/>
</dbReference>
<evidence type="ECO:0000256" key="1">
    <source>
        <dbReference type="ARBA" id="ARBA00006484"/>
    </source>
</evidence>
<gene>
    <name evidence="4" type="ORF">FHS74_000713</name>
</gene>
<organism evidence="4 5">
    <name type="scientific">Nitrospirillum iridis</name>
    <dbReference type="NCBI Taxonomy" id="765888"/>
    <lineage>
        <taxon>Bacteria</taxon>
        <taxon>Pseudomonadati</taxon>
        <taxon>Pseudomonadota</taxon>
        <taxon>Alphaproteobacteria</taxon>
        <taxon>Rhodospirillales</taxon>
        <taxon>Azospirillaceae</taxon>
        <taxon>Nitrospirillum</taxon>
    </lineage>
</organism>
<keyword evidence="5" id="KW-1185">Reference proteome</keyword>
<reference evidence="4 5" key="1">
    <citation type="submission" date="2020-08" db="EMBL/GenBank/DDBJ databases">
        <title>Genomic Encyclopedia of Type Strains, Phase IV (KMG-IV): sequencing the most valuable type-strain genomes for metagenomic binning, comparative biology and taxonomic classification.</title>
        <authorList>
            <person name="Goeker M."/>
        </authorList>
    </citation>
    <scope>NUCLEOTIDE SEQUENCE [LARGE SCALE GENOMIC DNA]</scope>
    <source>
        <strain evidence="4 5">DSM 22198</strain>
    </source>
</reference>
<dbReference type="PRINTS" id="PR00081">
    <property type="entry name" value="GDHRDH"/>
</dbReference>
<dbReference type="Pfam" id="PF00106">
    <property type="entry name" value="adh_short"/>
    <property type="match status" value="1"/>
</dbReference>
<comment type="caution">
    <text evidence="4">The sequence shown here is derived from an EMBL/GenBank/DDBJ whole genome shotgun (WGS) entry which is preliminary data.</text>
</comment>
<dbReference type="Proteomes" id="UP000539175">
    <property type="component" value="Unassembled WGS sequence"/>
</dbReference>
<evidence type="ECO:0000313" key="5">
    <source>
        <dbReference type="Proteomes" id="UP000539175"/>
    </source>
</evidence>
<dbReference type="InterPro" id="IPR051911">
    <property type="entry name" value="SDR_oxidoreductase"/>
</dbReference>
<protein>
    <submittedName>
        <fullName evidence="4">Short-subunit dehydrogenase</fullName>
    </submittedName>
</protein>
<dbReference type="SUPFAM" id="SSF51735">
    <property type="entry name" value="NAD(P)-binding Rossmann-fold domains"/>
    <property type="match status" value="1"/>
</dbReference>
<dbReference type="PRINTS" id="PR00080">
    <property type="entry name" value="SDRFAMILY"/>
</dbReference>
<dbReference type="CDD" id="cd05374">
    <property type="entry name" value="17beta-HSD-like_SDR_c"/>
    <property type="match status" value="1"/>
</dbReference>
<sequence>MNTSHIQQDGSTAMHSNSQKTALVTGASSGIGRASAEALARAGFTVFGTSRKPSGNNPSQVSMLACDVTDEASVASLVSEVRARTGRIDVLVNNAGLGLFGGAEESSAAQVQRLFDVNLFGVIRVTNAVLPSMRARGQGRIINLSSALGFLPAPYSAHYAGSKFALEGYSESLDHEIRAFNVRVSLIEPGTVKGNFDQSALEPDTKMPEYDGGRAWVHGFYKKALLTAVTPEEVADAVLLAATTPRQRLRYPVGKVARQVSLLRRLMPARMFDKILRQQFGLPG</sequence>
<dbReference type="RefSeq" id="WP_343066848.1">
    <property type="nucleotide sequence ID" value="NZ_JACIIZ010000002.1"/>
</dbReference>
<dbReference type="Gene3D" id="3.40.50.720">
    <property type="entry name" value="NAD(P)-binding Rossmann-like Domain"/>
    <property type="match status" value="1"/>
</dbReference>
<proteinExistence type="inferred from homology"/>
<evidence type="ECO:0000256" key="3">
    <source>
        <dbReference type="RuleBase" id="RU000363"/>
    </source>
</evidence>
<name>A0A7X0AV07_9PROT</name>
<evidence type="ECO:0000256" key="2">
    <source>
        <dbReference type="ARBA" id="ARBA00023002"/>
    </source>
</evidence>
<keyword evidence="2" id="KW-0560">Oxidoreductase</keyword>
<comment type="similarity">
    <text evidence="1 3">Belongs to the short-chain dehydrogenases/reductases (SDR) family.</text>
</comment>
<dbReference type="AlphaFoldDB" id="A0A7X0AV07"/>
<dbReference type="NCBIfam" id="NF004823">
    <property type="entry name" value="PRK06179.1"/>
    <property type="match status" value="1"/>
</dbReference>
<dbReference type="PANTHER" id="PTHR43976:SF16">
    <property type="entry name" value="SHORT-CHAIN DEHYDROGENASE_REDUCTASE FAMILY PROTEIN"/>
    <property type="match status" value="1"/>
</dbReference>
<evidence type="ECO:0000313" key="4">
    <source>
        <dbReference type="EMBL" id="MBB6250172.1"/>
    </source>
</evidence>
<dbReference type="InterPro" id="IPR002347">
    <property type="entry name" value="SDR_fam"/>
</dbReference>
<dbReference type="PANTHER" id="PTHR43976">
    <property type="entry name" value="SHORT CHAIN DEHYDROGENASE"/>
    <property type="match status" value="1"/>
</dbReference>
<dbReference type="EMBL" id="JACIIZ010000002">
    <property type="protein sequence ID" value="MBB6250172.1"/>
    <property type="molecule type" value="Genomic_DNA"/>
</dbReference>
<dbReference type="GO" id="GO:0016491">
    <property type="term" value="F:oxidoreductase activity"/>
    <property type="evidence" value="ECO:0007669"/>
    <property type="project" value="UniProtKB-KW"/>
</dbReference>
<accession>A0A7X0AV07</accession>